<evidence type="ECO:0000256" key="1">
    <source>
        <dbReference type="ARBA" id="ARBA00004141"/>
    </source>
</evidence>
<dbReference type="InterPro" id="IPR004680">
    <property type="entry name" value="Cit_transptr-like_dom"/>
</dbReference>
<evidence type="ECO:0000256" key="4">
    <source>
        <dbReference type="ARBA" id="ARBA00022737"/>
    </source>
</evidence>
<evidence type="ECO:0000313" key="9">
    <source>
        <dbReference type="EMBL" id="MFC4595631.1"/>
    </source>
</evidence>
<comment type="caution">
    <text evidence="9">The sequence shown here is derived from an EMBL/GenBank/DDBJ whole genome shotgun (WGS) entry which is preliminary data.</text>
</comment>
<organism evidence="9 10">
    <name type="scientific">Sphingobium tyrosinilyticum</name>
    <dbReference type="NCBI Taxonomy" id="2715436"/>
    <lineage>
        <taxon>Bacteria</taxon>
        <taxon>Pseudomonadati</taxon>
        <taxon>Pseudomonadota</taxon>
        <taxon>Alphaproteobacteria</taxon>
        <taxon>Sphingomonadales</taxon>
        <taxon>Sphingomonadaceae</taxon>
        <taxon>Sphingobium</taxon>
    </lineage>
</organism>
<comment type="subcellular location">
    <subcellularLocation>
        <location evidence="1">Membrane</location>
        <topology evidence="1">Multi-pass membrane protein</topology>
    </subcellularLocation>
</comment>
<evidence type="ECO:0000256" key="7">
    <source>
        <dbReference type="SAM" id="Phobius"/>
    </source>
</evidence>
<keyword evidence="6 7" id="KW-0472">Membrane</keyword>
<keyword evidence="4" id="KW-0677">Repeat</keyword>
<dbReference type="RefSeq" id="WP_380806050.1">
    <property type="nucleotide sequence ID" value="NZ_JBHSFZ010000050.1"/>
</dbReference>
<proteinExistence type="predicted"/>
<dbReference type="Proteomes" id="UP001595957">
    <property type="component" value="Unassembled WGS sequence"/>
</dbReference>
<feature type="transmembrane region" description="Helical" evidence="7">
    <location>
        <begin position="57"/>
        <end position="84"/>
    </location>
</feature>
<accession>A0ABV9F153</accession>
<evidence type="ECO:0000256" key="3">
    <source>
        <dbReference type="ARBA" id="ARBA00022692"/>
    </source>
</evidence>
<name>A0ABV9F153_9SPHN</name>
<dbReference type="Pfam" id="PF03600">
    <property type="entry name" value="CitMHS"/>
    <property type="match status" value="1"/>
</dbReference>
<protein>
    <submittedName>
        <fullName evidence="9">SLC13 family permease</fullName>
    </submittedName>
</protein>
<evidence type="ECO:0000256" key="2">
    <source>
        <dbReference type="ARBA" id="ARBA00022448"/>
    </source>
</evidence>
<dbReference type="PANTHER" id="PTHR43652:SF2">
    <property type="entry name" value="BASIC AMINO ACID ANTIPORTER YFCC-RELATED"/>
    <property type="match status" value="1"/>
</dbReference>
<keyword evidence="3 7" id="KW-0812">Transmembrane</keyword>
<keyword evidence="10" id="KW-1185">Reference proteome</keyword>
<evidence type="ECO:0000256" key="5">
    <source>
        <dbReference type="ARBA" id="ARBA00022989"/>
    </source>
</evidence>
<reference evidence="10" key="1">
    <citation type="journal article" date="2019" name="Int. J. Syst. Evol. Microbiol.">
        <title>The Global Catalogue of Microorganisms (GCM) 10K type strain sequencing project: providing services to taxonomists for standard genome sequencing and annotation.</title>
        <authorList>
            <consortium name="The Broad Institute Genomics Platform"/>
            <consortium name="The Broad Institute Genome Sequencing Center for Infectious Disease"/>
            <person name="Wu L."/>
            <person name="Ma J."/>
        </authorList>
    </citation>
    <scope>NUCLEOTIDE SEQUENCE [LARGE SCALE GENOMIC DNA]</scope>
    <source>
        <strain evidence="10">NBRC 103632</strain>
    </source>
</reference>
<gene>
    <name evidence="9" type="ORF">ACFO3E_15795</name>
</gene>
<feature type="domain" description="Citrate transporter-like" evidence="8">
    <location>
        <begin position="1"/>
        <end position="80"/>
    </location>
</feature>
<sequence length="93" mass="9894">MLMPAALQMAKKNETSPSVYLMPMAFASLLGGLMTLVGTSPNIIVSRVREDMTGQPFAMFDFLPTGFGLLVIASSFFALAIGFFPGTGAAFQH</sequence>
<keyword evidence="2" id="KW-0813">Transport</keyword>
<evidence type="ECO:0000313" key="10">
    <source>
        <dbReference type="Proteomes" id="UP001595957"/>
    </source>
</evidence>
<feature type="transmembrane region" description="Helical" evidence="7">
    <location>
        <begin position="20"/>
        <end position="45"/>
    </location>
</feature>
<evidence type="ECO:0000256" key="6">
    <source>
        <dbReference type="ARBA" id="ARBA00023136"/>
    </source>
</evidence>
<evidence type="ECO:0000259" key="8">
    <source>
        <dbReference type="Pfam" id="PF03600"/>
    </source>
</evidence>
<dbReference type="InterPro" id="IPR051679">
    <property type="entry name" value="DASS-Related_Transporters"/>
</dbReference>
<dbReference type="EMBL" id="JBHSFZ010000050">
    <property type="protein sequence ID" value="MFC4595631.1"/>
    <property type="molecule type" value="Genomic_DNA"/>
</dbReference>
<keyword evidence="5 7" id="KW-1133">Transmembrane helix</keyword>
<dbReference type="PANTHER" id="PTHR43652">
    <property type="entry name" value="BASIC AMINO ACID ANTIPORTER YFCC-RELATED"/>
    <property type="match status" value="1"/>
</dbReference>